<evidence type="ECO:0000256" key="4">
    <source>
        <dbReference type="ARBA" id="ARBA00023204"/>
    </source>
</evidence>
<dbReference type="AlphaFoldDB" id="A0A6J7G8F0"/>
<dbReference type="SUPFAM" id="SSF52141">
    <property type="entry name" value="Uracil-DNA glycosylase-like"/>
    <property type="match status" value="1"/>
</dbReference>
<protein>
    <submittedName>
        <fullName evidence="6">Unannotated protein</fullName>
    </submittedName>
</protein>
<dbReference type="NCBIfam" id="NF003592">
    <property type="entry name" value="PRK05254.1-5"/>
    <property type="match status" value="1"/>
</dbReference>
<organism evidence="6">
    <name type="scientific">freshwater metagenome</name>
    <dbReference type="NCBI Taxonomy" id="449393"/>
    <lineage>
        <taxon>unclassified sequences</taxon>
        <taxon>metagenomes</taxon>
        <taxon>ecological metagenomes</taxon>
    </lineage>
</organism>
<dbReference type="SMART" id="SM00986">
    <property type="entry name" value="UDG"/>
    <property type="match status" value="1"/>
</dbReference>
<reference evidence="6" key="1">
    <citation type="submission" date="2020-05" db="EMBL/GenBank/DDBJ databases">
        <authorList>
            <person name="Chiriac C."/>
            <person name="Salcher M."/>
            <person name="Ghai R."/>
            <person name="Kavagutti S V."/>
        </authorList>
    </citation>
    <scope>NUCLEOTIDE SEQUENCE</scope>
</reference>
<evidence type="ECO:0000259" key="5">
    <source>
        <dbReference type="SMART" id="SM00986"/>
    </source>
</evidence>
<dbReference type="InterPro" id="IPR005122">
    <property type="entry name" value="Uracil-DNA_glycosylase-like"/>
</dbReference>
<evidence type="ECO:0000256" key="3">
    <source>
        <dbReference type="ARBA" id="ARBA00022801"/>
    </source>
</evidence>
<evidence type="ECO:0000256" key="2">
    <source>
        <dbReference type="ARBA" id="ARBA00022763"/>
    </source>
</evidence>
<dbReference type="SMART" id="SM00987">
    <property type="entry name" value="UreE_C"/>
    <property type="match status" value="1"/>
</dbReference>
<dbReference type="InterPro" id="IPR002043">
    <property type="entry name" value="UDG_fam1"/>
</dbReference>
<name>A0A6J7G8F0_9ZZZZ</name>
<evidence type="ECO:0000313" key="6">
    <source>
        <dbReference type="EMBL" id="CAB4900910.1"/>
    </source>
</evidence>
<accession>A0A6J7G8F0</accession>
<dbReference type="NCBIfam" id="NF003588">
    <property type="entry name" value="PRK05254.1-1"/>
    <property type="match status" value="1"/>
</dbReference>
<dbReference type="Gene3D" id="3.40.470.10">
    <property type="entry name" value="Uracil-DNA glycosylase-like domain"/>
    <property type="match status" value="1"/>
</dbReference>
<evidence type="ECO:0000256" key="1">
    <source>
        <dbReference type="ARBA" id="ARBA00008184"/>
    </source>
</evidence>
<dbReference type="GO" id="GO:0004844">
    <property type="term" value="F:uracil DNA N-glycosylase activity"/>
    <property type="evidence" value="ECO:0007669"/>
    <property type="project" value="InterPro"/>
</dbReference>
<dbReference type="GO" id="GO:0097510">
    <property type="term" value="P:base-excision repair, AP site formation via deaminated base removal"/>
    <property type="evidence" value="ECO:0007669"/>
    <property type="project" value="TreeGrafter"/>
</dbReference>
<keyword evidence="2" id="KW-0227">DNA damage</keyword>
<gene>
    <name evidence="6" type="ORF">UFOPK3516_00932</name>
</gene>
<sequence length="169" mass="17804">MILGQDPYPTPGHAVGLAFSVAPDVSPVPASLRNIFTELVDDVSVSMPTTGDLTPWTQQGILLLNRVLTVQAGHAGSHRGRGWEAVTLAIVRDLVRVSPGFVAILWGNSARGVAGELGNAPVLESAHPSPLSAHRGFFGSAPFSAVNRGLVERGWAPIDWELNDVGTEP</sequence>
<proteinExistence type="inferred from homology"/>
<feature type="domain" description="Uracil-DNA glycosylase-like" evidence="5">
    <location>
        <begin position="1"/>
        <end position="150"/>
    </location>
</feature>
<dbReference type="CDD" id="cd10027">
    <property type="entry name" value="UDG-F1-like"/>
    <property type="match status" value="1"/>
</dbReference>
<dbReference type="EMBL" id="CAFBMB010000064">
    <property type="protein sequence ID" value="CAB4900910.1"/>
    <property type="molecule type" value="Genomic_DNA"/>
</dbReference>
<keyword evidence="4" id="KW-0234">DNA repair</keyword>
<dbReference type="InterPro" id="IPR036895">
    <property type="entry name" value="Uracil-DNA_glycosylase-like_sf"/>
</dbReference>
<keyword evidence="3" id="KW-0378">Hydrolase</keyword>
<dbReference type="PANTHER" id="PTHR11264">
    <property type="entry name" value="URACIL-DNA GLYCOSYLASE"/>
    <property type="match status" value="1"/>
</dbReference>
<dbReference type="Pfam" id="PF03167">
    <property type="entry name" value="UDG"/>
    <property type="match status" value="1"/>
</dbReference>
<comment type="similarity">
    <text evidence="1">Belongs to the uracil-DNA glycosylase (UDG) superfamily. UNG family.</text>
</comment>
<dbReference type="PANTHER" id="PTHR11264:SF0">
    <property type="entry name" value="URACIL-DNA GLYCOSYLASE"/>
    <property type="match status" value="1"/>
</dbReference>